<sequence length="105" mass="11591">MAASGKEEGNQVGLKMGFRIGEELGFYRGCIDVWNAAILSEPTCFSSRVQKGIKQMDELLCQYPLSATDIIDSLRLKFKSVCATLNIRLEYDGYPKASGIDKSGF</sequence>
<proteinExistence type="predicted"/>
<dbReference type="OrthoDB" id="48036at2759"/>
<comment type="caution">
    <text evidence="1">The sequence shown here is derived from an EMBL/GenBank/DDBJ whole genome shotgun (WGS) entry which is preliminary data.</text>
</comment>
<dbReference type="Proteomes" id="UP001152561">
    <property type="component" value="Unassembled WGS sequence"/>
</dbReference>
<name>A0A9Q1R698_9SOLA</name>
<evidence type="ECO:0000313" key="1">
    <source>
        <dbReference type="EMBL" id="KAJ8541955.1"/>
    </source>
</evidence>
<protein>
    <submittedName>
        <fullName evidence="1">Uncharacterized protein</fullName>
    </submittedName>
</protein>
<organism evidence="1 2">
    <name type="scientific">Anisodus acutangulus</name>
    <dbReference type="NCBI Taxonomy" id="402998"/>
    <lineage>
        <taxon>Eukaryota</taxon>
        <taxon>Viridiplantae</taxon>
        <taxon>Streptophyta</taxon>
        <taxon>Embryophyta</taxon>
        <taxon>Tracheophyta</taxon>
        <taxon>Spermatophyta</taxon>
        <taxon>Magnoliopsida</taxon>
        <taxon>eudicotyledons</taxon>
        <taxon>Gunneridae</taxon>
        <taxon>Pentapetalae</taxon>
        <taxon>asterids</taxon>
        <taxon>lamiids</taxon>
        <taxon>Solanales</taxon>
        <taxon>Solanaceae</taxon>
        <taxon>Solanoideae</taxon>
        <taxon>Hyoscyameae</taxon>
        <taxon>Anisodus</taxon>
    </lineage>
</organism>
<dbReference type="PANTHER" id="PTHR28532">
    <property type="entry name" value="GEO13458P1"/>
    <property type="match status" value="1"/>
</dbReference>
<reference evidence="2" key="1">
    <citation type="journal article" date="2023" name="Proc. Natl. Acad. Sci. U.S.A.">
        <title>Genomic and structural basis for evolution of tropane alkaloid biosynthesis.</title>
        <authorList>
            <person name="Wanga Y.-J."/>
            <person name="Taina T."/>
            <person name="Yua J.-Y."/>
            <person name="Lia J."/>
            <person name="Xua B."/>
            <person name="Chenc J."/>
            <person name="D'Auriad J.C."/>
            <person name="Huanga J.-P."/>
            <person name="Huanga S.-X."/>
        </authorList>
    </citation>
    <scope>NUCLEOTIDE SEQUENCE [LARGE SCALE GENOMIC DNA]</scope>
    <source>
        <strain evidence="2">cv. KIB-2019</strain>
    </source>
</reference>
<dbReference type="EMBL" id="JAJAGQ010000015">
    <property type="protein sequence ID" value="KAJ8541955.1"/>
    <property type="molecule type" value="Genomic_DNA"/>
</dbReference>
<dbReference type="InterPro" id="IPR052436">
    <property type="entry name" value="LTO1_adapter"/>
</dbReference>
<evidence type="ECO:0000313" key="2">
    <source>
        <dbReference type="Proteomes" id="UP001152561"/>
    </source>
</evidence>
<keyword evidence="2" id="KW-1185">Reference proteome</keyword>
<gene>
    <name evidence="1" type="ORF">K7X08_016821</name>
</gene>
<dbReference type="PANTHER" id="PTHR28532:SF1">
    <property type="entry name" value="ORAL CANCER OVEREXPRESSED 1"/>
    <property type="match status" value="1"/>
</dbReference>
<dbReference type="AlphaFoldDB" id="A0A9Q1R698"/>
<accession>A0A9Q1R698</accession>